<evidence type="ECO:0000313" key="2">
    <source>
        <dbReference type="EMBL" id="RKO93060.1"/>
    </source>
</evidence>
<reference evidence="3" key="1">
    <citation type="journal article" date="2018" name="Nat. Microbiol.">
        <title>Leveraging single-cell genomics to expand the fungal tree of life.</title>
        <authorList>
            <person name="Ahrendt S.R."/>
            <person name="Quandt C.A."/>
            <person name="Ciobanu D."/>
            <person name="Clum A."/>
            <person name="Salamov A."/>
            <person name="Andreopoulos B."/>
            <person name="Cheng J.F."/>
            <person name="Woyke T."/>
            <person name="Pelin A."/>
            <person name="Henrissat B."/>
            <person name="Reynolds N.K."/>
            <person name="Benny G.L."/>
            <person name="Smith M.E."/>
            <person name="James T.Y."/>
            <person name="Grigoriev I.V."/>
        </authorList>
    </citation>
    <scope>NUCLEOTIDE SEQUENCE [LARGE SCALE GENOMIC DNA]</scope>
</reference>
<protein>
    <submittedName>
        <fullName evidence="2">Uncharacterized protein</fullName>
    </submittedName>
</protein>
<dbReference type="AlphaFoldDB" id="A0A4P9WPA3"/>
<reference evidence="2" key="2">
    <citation type="submission" date="2018-06" db="EMBL/GenBank/DDBJ databases">
        <title>Leveraging single-cell genomics to expand the Fungal Tree of Life.</title>
        <authorList>
            <consortium name="DOE Joint Genome Institute"/>
            <person name="Ahrendt S.R."/>
            <person name="Quandt C.A."/>
            <person name="Ciobanu D."/>
            <person name="Clum A."/>
            <person name="Salamov A."/>
            <person name="Andreopoulos B."/>
            <person name="Cheng J.-F."/>
            <person name="Woyke T."/>
            <person name="Pelin A."/>
            <person name="Henrissat B."/>
            <person name="Reynolds N."/>
            <person name="Benny G.L."/>
            <person name="Smith M.E."/>
            <person name="James T.Y."/>
            <person name="Grigoriev I.V."/>
        </authorList>
    </citation>
    <scope>NUCLEOTIDE SEQUENCE</scope>
    <source>
        <strain evidence="2">Perch Fen</strain>
    </source>
</reference>
<evidence type="ECO:0000313" key="1">
    <source>
        <dbReference type="EMBL" id="RKO93059.1"/>
    </source>
</evidence>
<dbReference type="Proteomes" id="UP000269721">
    <property type="component" value="Unassembled WGS sequence"/>
</dbReference>
<name>A0A4P9WPA3_9FUNG</name>
<accession>A0A4P9WPA3</accession>
<sequence length="218" mass="24704">MAVVEALGERLLQSSNDVIATANKAKEIASKAREGLERLCAITGRMDADIKRLEDDWLSAKHSITELSKTVETNTAQTTEFQKETCSKLDQIVNFIQNNVTTKKNHHGNERANFRMCTYIHDHHVGGIITALAPDLDKSLNVVTTLDHSVINRRTFDQAQSLKGQTQLNYFHPSIQNLRFLKVAGSEESLDCYFKTLTSQLEKHTCRQYPSILLWGWE</sequence>
<gene>
    <name evidence="1" type="ORF">BDK51DRAFT_34729</name>
    <name evidence="2" type="ORF">BDK51DRAFT_34730</name>
</gene>
<evidence type="ECO:0000313" key="3">
    <source>
        <dbReference type="Proteomes" id="UP000269721"/>
    </source>
</evidence>
<dbReference type="EMBL" id="KZ994391">
    <property type="protein sequence ID" value="RKO93060.1"/>
    <property type="molecule type" value="Genomic_DNA"/>
</dbReference>
<keyword evidence="3" id="KW-1185">Reference proteome</keyword>
<organism evidence="2 3">
    <name type="scientific">Blyttiomyces helicus</name>
    <dbReference type="NCBI Taxonomy" id="388810"/>
    <lineage>
        <taxon>Eukaryota</taxon>
        <taxon>Fungi</taxon>
        <taxon>Fungi incertae sedis</taxon>
        <taxon>Chytridiomycota</taxon>
        <taxon>Chytridiomycota incertae sedis</taxon>
        <taxon>Chytridiomycetes</taxon>
        <taxon>Chytridiomycetes incertae sedis</taxon>
        <taxon>Blyttiomyces</taxon>
    </lineage>
</organism>
<dbReference type="EMBL" id="KZ994391">
    <property type="protein sequence ID" value="RKO93059.1"/>
    <property type="molecule type" value="Genomic_DNA"/>
</dbReference>
<proteinExistence type="predicted"/>